<reference evidence="1" key="2">
    <citation type="submission" date="2023-05" db="EMBL/GenBank/DDBJ databases">
        <authorList>
            <consortium name="Lawrence Berkeley National Laboratory"/>
            <person name="Steindorff A."/>
            <person name="Hensen N."/>
            <person name="Bonometti L."/>
            <person name="Westerberg I."/>
            <person name="Brannstrom I.O."/>
            <person name="Guillou S."/>
            <person name="Cros-Aarteil S."/>
            <person name="Calhoun S."/>
            <person name="Haridas S."/>
            <person name="Kuo A."/>
            <person name="Mondo S."/>
            <person name="Pangilinan J."/>
            <person name="Riley R."/>
            <person name="Labutti K."/>
            <person name="Andreopoulos B."/>
            <person name="Lipzen A."/>
            <person name="Chen C."/>
            <person name="Yanf M."/>
            <person name="Daum C."/>
            <person name="Ng V."/>
            <person name="Clum A."/>
            <person name="Ohm R."/>
            <person name="Martin F."/>
            <person name="Silar P."/>
            <person name="Natvig D."/>
            <person name="Lalanne C."/>
            <person name="Gautier V."/>
            <person name="Ament-Velasquez S.L."/>
            <person name="Kruys A."/>
            <person name="Hutchinson M.I."/>
            <person name="Powell A.J."/>
            <person name="Barry K."/>
            <person name="Miller A.N."/>
            <person name="Grigoriev I.V."/>
            <person name="Debuchy R."/>
            <person name="Gladieux P."/>
            <person name="Thoren M.H."/>
            <person name="Johannesson H."/>
        </authorList>
    </citation>
    <scope>NUCLEOTIDE SEQUENCE</scope>
    <source>
        <strain evidence="1">CBS 731.68</strain>
    </source>
</reference>
<organism evidence="1 2">
    <name type="scientific">Parathielavia appendiculata</name>
    <dbReference type="NCBI Taxonomy" id="2587402"/>
    <lineage>
        <taxon>Eukaryota</taxon>
        <taxon>Fungi</taxon>
        <taxon>Dikarya</taxon>
        <taxon>Ascomycota</taxon>
        <taxon>Pezizomycotina</taxon>
        <taxon>Sordariomycetes</taxon>
        <taxon>Sordariomycetidae</taxon>
        <taxon>Sordariales</taxon>
        <taxon>Chaetomiaceae</taxon>
        <taxon>Parathielavia</taxon>
    </lineage>
</organism>
<reference evidence="1" key="1">
    <citation type="journal article" date="2023" name="Mol. Phylogenet. Evol.">
        <title>Genome-scale phylogeny and comparative genomics of the fungal order Sordariales.</title>
        <authorList>
            <person name="Hensen N."/>
            <person name="Bonometti L."/>
            <person name="Westerberg I."/>
            <person name="Brannstrom I.O."/>
            <person name="Guillou S."/>
            <person name="Cros-Aarteil S."/>
            <person name="Calhoun S."/>
            <person name="Haridas S."/>
            <person name="Kuo A."/>
            <person name="Mondo S."/>
            <person name="Pangilinan J."/>
            <person name="Riley R."/>
            <person name="LaButti K."/>
            <person name="Andreopoulos B."/>
            <person name="Lipzen A."/>
            <person name="Chen C."/>
            <person name="Yan M."/>
            <person name="Daum C."/>
            <person name="Ng V."/>
            <person name="Clum A."/>
            <person name="Steindorff A."/>
            <person name="Ohm R.A."/>
            <person name="Martin F."/>
            <person name="Silar P."/>
            <person name="Natvig D.O."/>
            <person name="Lalanne C."/>
            <person name="Gautier V."/>
            <person name="Ament-Velasquez S.L."/>
            <person name="Kruys A."/>
            <person name="Hutchinson M.I."/>
            <person name="Powell A.J."/>
            <person name="Barry K."/>
            <person name="Miller A.N."/>
            <person name="Grigoriev I.V."/>
            <person name="Debuchy R."/>
            <person name="Gladieux P."/>
            <person name="Hiltunen Thoren M."/>
            <person name="Johannesson H."/>
        </authorList>
    </citation>
    <scope>NUCLEOTIDE SEQUENCE</scope>
    <source>
        <strain evidence="1">CBS 731.68</strain>
    </source>
</reference>
<gene>
    <name evidence="1" type="ORF">N657DRAFT_670444</name>
</gene>
<dbReference type="GeneID" id="87832311"/>
<proteinExistence type="predicted"/>
<keyword evidence="2" id="KW-1185">Reference proteome</keyword>
<dbReference type="AlphaFoldDB" id="A0AAN6Z5Y1"/>
<dbReference type="EMBL" id="MU853225">
    <property type="protein sequence ID" value="KAK4126411.1"/>
    <property type="molecule type" value="Genomic_DNA"/>
</dbReference>
<evidence type="ECO:0000313" key="2">
    <source>
        <dbReference type="Proteomes" id="UP001302602"/>
    </source>
</evidence>
<evidence type="ECO:0000313" key="1">
    <source>
        <dbReference type="EMBL" id="KAK4126411.1"/>
    </source>
</evidence>
<protein>
    <submittedName>
        <fullName evidence="1">Uncharacterized protein</fullName>
    </submittedName>
</protein>
<accession>A0AAN6Z5Y1</accession>
<dbReference type="Proteomes" id="UP001302602">
    <property type="component" value="Unassembled WGS sequence"/>
</dbReference>
<name>A0AAN6Z5Y1_9PEZI</name>
<sequence>MSPQLAALPSPPKPLPRSWDRSFRLTRTARTTIHFIEELGNPGKIVKTSSSGLEAEIIKRTTGQDVEPVEPKTELDGGNPWGGYEEHRHLLVRAIVKGFLTTKPLSRLPKCQTCILVRDIQVFNYVGARIIDFSRSWTMPHPSFMPTAMRPKRIQQTRERDPHTLRKASLSWILWEKNPTGAKCIFEHKVFVEAESGS</sequence>
<comment type="caution">
    <text evidence="1">The sequence shown here is derived from an EMBL/GenBank/DDBJ whole genome shotgun (WGS) entry which is preliminary data.</text>
</comment>
<dbReference type="RefSeq" id="XP_062650182.1">
    <property type="nucleotide sequence ID" value="XM_062795543.1"/>
</dbReference>